<dbReference type="Pfam" id="PF25198">
    <property type="entry name" value="Spore_GerAC_N"/>
    <property type="match status" value="1"/>
</dbReference>
<evidence type="ECO:0000256" key="6">
    <source>
        <dbReference type="ARBA" id="ARBA00023139"/>
    </source>
</evidence>
<feature type="domain" description="Spore germination protein N-terminal" evidence="9">
    <location>
        <begin position="7"/>
        <end position="187"/>
    </location>
</feature>
<dbReference type="GO" id="GO:0009847">
    <property type="term" value="P:spore germination"/>
    <property type="evidence" value="ECO:0007669"/>
    <property type="project" value="InterPro"/>
</dbReference>
<accession>A0A559K8N7</accession>
<feature type="domain" description="Spore germination GerAC-like C-terminal" evidence="8">
    <location>
        <begin position="195"/>
        <end position="359"/>
    </location>
</feature>
<evidence type="ECO:0000259" key="8">
    <source>
        <dbReference type="Pfam" id="PF05504"/>
    </source>
</evidence>
<dbReference type="InterPro" id="IPR057336">
    <property type="entry name" value="GerAC_N"/>
</dbReference>
<dbReference type="Proteomes" id="UP000317036">
    <property type="component" value="Unassembled WGS sequence"/>
</dbReference>
<comment type="caution">
    <text evidence="10">The sequence shown here is derived from an EMBL/GenBank/DDBJ whole genome shotgun (WGS) entry which is preliminary data.</text>
</comment>
<dbReference type="PANTHER" id="PTHR35789:SF1">
    <property type="entry name" value="SPORE GERMINATION PROTEIN B3"/>
    <property type="match status" value="1"/>
</dbReference>
<dbReference type="EMBL" id="VNJI01000023">
    <property type="protein sequence ID" value="TVY08494.1"/>
    <property type="molecule type" value="Genomic_DNA"/>
</dbReference>
<keyword evidence="5" id="KW-0472">Membrane</keyword>
<dbReference type="NCBIfam" id="TIGR02887">
    <property type="entry name" value="spore_ger_x_C"/>
    <property type="match status" value="1"/>
</dbReference>
<dbReference type="InterPro" id="IPR008844">
    <property type="entry name" value="Spore_GerAC-like"/>
</dbReference>
<evidence type="ECO:0000259" key="9">
    <source>
        <dbReference type="Pfam" id="PF25198"/>
    </source>
</evidence>
<evidence type="ECO:0000256" key="4">
    <source>
        <dbReference type="ARBA" id="ARBA00022729"/>
    </source>
</evidence>
<evidence type="ECO:0000256" key="3">
    <source>
        <dbReference type="ARBA" id="ARBA00022544"/>
    </source>
</evidence>
<keyword evidence="6" id="KW-0564">Palmitate</keyword>
<dbReference type="InterPro" id="IPR046953">
    <property type="entry name" value="Spore_GerAC-like_C"/>
</dbReference>
<evidence type="ECO:0000256" key="7">
    <source>
        <dbReference type="ARBA" id="ARBA00023288"/>
    </source>
</evidence>
<dbReference type="PANTHER" id="PTHR35789">
    <property type="entry name" value="SPORE GERMINATION PROTEIN B3"/>
    <property type="match status" value="1"/>
</dbReference>
<comment type="subcellular location">
    <subcellularLocation>
        <location evidence="1">Membrane</location>
        <topology evidence="1">Lipid-anchor</topology>
    </subcellularLocation>
</comment>
<dbReference type="Gene3D" id="6.20.190.10">
    <property type="entry name" value="Nutrient germinant receptor protein C, domain 1"/>
    <property type="match status" value="1"/>
</dbReference>
<gene>
    <name evidence="10" type="ORF">FPZ49_18540</name>
</gene>
<keyword evidence="7" id="KW-0449">Lipoprotein</keyword>
<evidence type="ECO:0000313" key="10">
    <source>
        <dbReference type="EMBL" id="TVY08494.1"/>
    </source>
</evidence>
<dbReference type="InterPro" id="IPR038501">
    <property type="entry name" value="Spore_GerAC_C_sf"/>
</dbReference>
<sequence length="363" mass="41030">MLTGCWDRREIEERTSVVGIAIDKSTTHPDMVLLTVQIPIPIKIAGSGGGKSGGGGKEAVKIMSSEGRTVLEAFQNLQKRLNQELFYGHTRVIAIGEALAKEGVNPIFDPFRRTPQIRRLLWPLVVKGDARELLQAGPNLEQIPIVYVMTMIENGTKTGRLPDMNLGNFYIDLSSKSSEPYLNYMEVHGDDIKWSGIAVFKRDKMVGTLSEDEAWSLLMMSEKKDGGYVTFPYKGRAGELVTVSTEYIKSKKQISFTDGRPVVRIKVFLEGNLLEKTFPSDLFKASEISQLQEGAEAYLNKEAKDLIHKLQKDYKSDILGIGDRLRSYYPKQWKQMNWSQDFPYADIVVTYDLKIRNTGMEMR</sequence>
<proteinExistence type="inferred from homology"/>
<keyword evidence="11" id="KW-1185">Reference proteome</keyword>
<evidence type="ECO:0000256" key="2">
    <source>
        <dbReference type="ARBA" id="ARBA00007886"/>
    </source>
</evidence>
<dbReference type="AlphaFoldDB" id="A0A559K8N7"/>
<protein>
    <submittedName>
        <fullName evidence="10">Ger(X)C family spore germination protein</fullName>
    </submittedName>
</protein>
<dbReference type="Gene3D" id="3.30.300.210">
    <property type="entry name" value="Nutrient germinant receptor protein C, domain 3"/>
    <property type="match status" value="1"/>
</dbReference>
<keyword evidence="3" id="KW-0309">Germination</keyword>
<name>A0A559K8N7_9BACL</name>
<evidence type="ECO:0000313" key="11">
    <source>
        <dbReference type="Proteomes" id="UP000317036"/>
    </source>
</evidence>
<organism evidence="10 11">
    <name type="scientific">Paenibacillus cremeus</name>
    <dbReference type="NCBI Taxonomy" id="2163881"/>
    <lineage>
        <taxon>Bacteria</taxon>
        <taxon>Bacillati</taxon>
        <taxon>Bacillota</taxon>
        <taxon>Bacilli</taxon>
        <taxon>Bacillales</taxon>
        <taxon>Paenibacillaceae</taxon>
        <taxon>Paenibacillus</taxon>
    </lineage>
</organism>
<keyword evidence="4" id="KW-0732">Signal</keyword>
<evidence type="ECO:0000256" key="5">
    <source>
        <dbReference type="ARBA" id="ARBA00023136"/>
    </source>
</evidence>
<reference evidence="10 11" key="1">
    <citation type="submission" date="2019-07" db="EMBL/GenBank/DDBJ databases">
        <authorList>
            <person name="Kim J."/>
        </authorList>
    </citation>
    <scope>NUCLEOTIDE SEQUENCE [LARGE SCALE GENOMIC DNA]</scope>
    <source>
        <strain evidence="10 11">JC52</strain>
    </source>
</reference>
<comment type="similarity">
    <text evidence="2">Belongs to the GerABKC lipoprotein family.</text>
</comment>
<dbReference type="Pfam" id="PF05504">
    <property type="entry name" value="Spore_GerAC"/>
    <property type="match status" value="1"/>
</dbReference>
<dbReference type="OrthoDB" id="2370124at2"/>
<evidence type="ECO:0000256" key="1">
    <source>
        <dbReference type="ARBA" id="ARBA00004635"/>
    </source>
</evidence>
<dbReference type="GO" id="GO:0016020">
    <property type="term" value="C:membrane"/>
    <property type="evidence" value="ECO:0007669"/>
    <property type="project" value="UniProtKB-SubCell"/>
</dbReference>